<name>A0A0W0YZ49_LEGSP</name>
<evidence type="ECO:0000313" key="3">
    <source>
        <dbReference type="Proteomes" id="UP000054877"/>
    </source>
</evidence>
<dbReference type="STRING" id="452.Lspi_2489"/>
<reference evidence="2 3" key="1">
    <citation type="submission" date="2015-11" db="EMBL/GenBank/DDBJ databases">
        <title>Genomic analysis of 38 Legionella species identifies large and diverse effector repertoires.</title>
        <authorList>
            <person name="Burstein D."/>
            <person name="Amaro F."/>
            <person name="Zusman T."/>
            <person name="Lifshitz Z."/>
            <person name="Cohen O."/>
            <person name="Gilbert J.A."/>
            <person name="Pupko T."/>
            <person name="Shuman H.A."/>
            <person name="Segal G."/>
        </authorList>
    </citation>
    <scope>NUCLEOTIDE SEQUENCE [LARGE SCALE GENOMIC DNA]</scope>
    <source>
        <strain evidence="2 3">Mt.St.Helens-9</strain>
    </source>
</reference>
<comment type="caution">
    <text evidence="2">The sequence shown here is derived from an EMBL/GenBank/DDBJ whole genome shotgun (WGS) entry which is preliminary data.</text>
</comment>
<feature type="region of interest" description="Disordered" evidence="1">
    <location>
        <begin position="34"/>
        <end position="55"/>
    </location>
</feature>
<protein>
    <submittedName>
        <fullName evidence="2">Uncharacterized protein</fullName>
    </submittedName>
</protein>
<dbReference type="RefSeq" id="WP_058484376.1">
    <property type="nucleotide sequence ID" value="NZ_CAAAII010000016.1"/>
</dbReference>
<proteinExistence type="predicted"/>
<dbReference type="OrthoDB" id="5638854at2"/>
<feature type="compositionally biased region" description="Basic and acidic residues" evidence="1">
    <location>
        <begin position="41"/>
        <end position="55"/>
    </location>
</feature>
<dbReference type="AlphaFoldDB" id="A0A0W0YZ49"/>
<dbReference type="Proteomes" id="UP000054877">
    <property type="component" value="Unassembled WGS sequence"/>
</dbReference>
<accession>A0A0W0YZ49</accession>
<evidence type="ECO:0000313" key="2">
    <source>
        <dbReference type="EMBL" id="KTD61859.1"/>
    </source>
</evidence>
<feature type="region of interest" description="Disordered" evidence="1">
    <location>
        <begin position="185"/>
        <end position="231"/>
    </location>
</feature>
<dbReference type="PATRIC" id="fig|452.5.peg.2748"/>
<organism evidence="2 3">
    <name type="scientific">Legionella spiritensis</name>
    <dbReference type="NCBI Taxonomy" id="452"/>
    <lineage>
        <taxon>Bacteria</taxon>
        <taxon>Pseudomonadati</taxon>
        <taxon>Pseudomonadota</taxon>
        <taxon>Gammaproteobacteria</taxon>
        <taxon>Legionellales</taxon>
        <taxon>Legionellaceae</taxon>
        <taxon>Legionella</taxon>
    </lineage>
</organism>
<dbReference type="EMBL" id="LNYX01000031">
    <property type="protein sequence ID" value="KTD61859.1"/>
    <property type="molecule type" value="Genomic_DNA"/>
</dbReference>
<keyword evidence="3" id="KW-1185">Reference proteome</keyword>
<gene>
    <name evidence="2" type="ORF">Lspi_2489</name>
</gene>
<evidence type="ECO:0000256" key="1">
    <source>
        <dbReference type="SAM" id="MobiDB-lite"/>
    </source>
</evidence>
<sequence length="231" mass="25530">MNTKHDAGLQDTRKTPKNICPICEALGFPICKGHGGGKSSGSKEEKEEHDDKKINADSTSQIIMSLVLSKPSPDLDRPGIDITTRSRSLLDIEIDAGNNRLCFTRGSVSIETFNRLKELLENALEEFKKANPDESKQLGNINFIADNENMVIQMPSSKLFNSFVKQLMHDNLLPRLRTPITNIVKQNQSDSMDDGLSNPAISNTDKHSETQDPNKTTAPTPLSMVISPKNN</sequence>